<dbReference type="RefSeq" id="WP_013712964.1">
    <property type="nucleotide sequence ID" value="NC_015408.1"/>
</dbReference>
<dbReference type="EMBL" id="CP002608">
    <property type="protein sequence ID" value="AEB41886.1"/>
    <property type="molecule type" value="Genomic_DNA"/>
</dbReference>
<sequence length="1136" mass="126696">MKQNLFHKILRILGFGLPLVFLGYLPKILSEDSGKYLLLSIIRKETHCLCEIDKLQLSWLGPQKAEKIKIFGKGDSAVFSAESLQIDGSLIRLLLYRKPKGLKLLGWHLQLDESKFIDHPSLSSLDPGALLFYLKQSKILSEHGSISMKTVSGSSLSVSGFYLEKTPEKFIMKSMINEGDLTGKVRIESILSPKLQFSAELSSVPFSFFRLFISSPFWDHLLSQEEILHLSATATYNDEGKILMVALGQGEQIQAKLQGHIHNQTFYVTEGSPSFIEFQPKITSALFSTLTSMKASSQYLHVHISKAQIPLYILNWPQFEFSCEANLPELSLSPEDPNLSTQLKNTHILIKKLRSTTDIRYSSSTLLGGASPSHLNGTILIDHAKHRTEFRLQQAMFPHTYLRALFPKPFFINPALESSNYSLEIKGVYKNSLLQAQAYLDNPSLKLSCSAKGCPKALQFKGKGSYELIDKWKNSQPLEFSSVDLSFSGKAQFSQNHIFFPKFSAKLSAEGNDIFLHAKFGNPNEPITPETTSVILHGKLTSLPLSMLSPKFSQLQLNKASFSFHTDGAKSITKGNLQALITTSNDPALSPVRISIQDLLFIPPDEQSTDFKDLKIQGHGEITSLPLDILSELYGKETKISTYFGPTGDLIFSGSYNPKDDKERMTLLSKFTSEALSGEFKLFMDASMDLSTESQGKLQWEVSPSRYLSFFENASSIPTCLLHRTATLRLDIAKLSCAKNHSGLSCLTMLGSGQLEGILTAQPLIFYDSVSKETFIVDNFTGAIYANNIDENLQYDIQGSCLAPGNSQKIPVEFFLKGHVNGLLTPTEREFSQTTEWKSIPSSFITGIVPISPAVKAKISSLAGPRINISINNNFIKGEGPINIHVDSENLQANIPLVLTNHAILLRENLTAHLEINEDVNKAFLQEFNPLISGNAYSQHPVKLEVDKQNFYLPIRPYSFEKFHVQSATLDIGKISIANTKTMHALFQFLDIEEQKHFVESWFTPIFFSVQKGAIVCSRFDALVDNRIRLALWGKTDIANDKISMTLGIDPEVIKKYFHNTKLKTKDFFLIKIHGSISSPEVDWSSAYARIALLKNNNLSSPLSNLADKLFSSLGNPTPPQTTSPLPWETPSQQQK</sequence>
<accession>A0AA34RDU8</accession>
<evidence type="ECO:0000313" key="2">
    <source>
        <dbReference type="EMBL" id="AEB41886.1"/>
    </source>
</evidence>
<dbReference type="KEGG" id="cpm:G5S_0961"/>
<dbReference type="Proteomes" id="UP000008305">
    <property type="component" value="Chromosome"/>
</dbReference>
<reference evidence="2 3" key="1">
    <citation type="journal article" date="2011" name="J. Bacteriol.">
        <title>Genome sequence of the obligate intracellular animal pathogen Chlamydia pecorum E58.</title>
        <authorList>
            <person name="Mojica S."/>
            <person name="Huot Creasy H."/>
            <person name="Daugherty S."/>
            <person name="Read T.D."/>
            <person name="Kim T."/>
            <person name="Kaltenboeck B."/>
            <person name="Bavoil P."/>
            <person name="Myers G.S."/>
        </authorList>
    </citation>
    <scope>NUCLEOTIDE SEQUENCE [LARGE SCALE GENOMIC DNA]</scope>
    <source>
        <strain evidence="2 3">E58</strain>
    </source>
</reference>
<feature type="region of interest" description="Disordered" evidence="1">
    <location>
        <begin position="1114"/>
        <end position="1136"/>
    </location>
</feature>
<name>A0AA34RDU8_CHLPE</name>
<evidence type="ECO:0000256" key="1">
    <source>
        <dbReference type="SAM" id="MobiDB-lite"/>
    </source>
</evidence>
<keyword evidence="3" id="KW-1185">Reference proteome</keyword>
<dbReference type="AlphaFoldDB" id="A0AA34RDU8"/>
<gene>
    <name evidence="2" type="ordered locus">G5S_0961</name>
</gene>
<organism evidence="2 3">
    <name type="scientific">Chlamydia pecorum (strain ATCC VR-628 / DSM 29919 / E58)</name>
    <name type="common">Chlamydophila pecorum</name>
    <dbReference type="NCBI Taxonomy" id="331635"/>
    <lineage>
        <taxon>Bacteria</taxon>
        <taxon>Pseudomonadati</taxon>
        <taxon>Chlamydiota</taxon>
        <taxon>Chlamydiia</taxon>
        <taxon>Chlamydiales</taxon>
        <taxon>Chlamydiaceae</taxon>
        <taxon>Chlamydia/Chlamydophila group</taxon>
        <taxon>Chlamydia</taxon>
    </lineage>
</organism>
<evidence type="ECO:0000313" key="3">
    <source>
        <dbReference type="Proteomes" id="UP000008305"/>
    </source>
</evidence>
<protein>
    <submittedName>
        <fullName evidence="2">Uncharacterized protein</fullName>
    </submittedName>
</protein>
<feature type="compositionally biased region" description="Polar residues" evidence="1">
    <location>
        <begin position="1123"/>
        <end position="1136"/>
    </location>
</feature>
<proteinExistence type="predicted"/>